<evidence type="ECO:0000256" key="1">
    <source>
        <dbReference type="ARBA" id="ARBA00010098"/>
    </source>
</evidence>
<sequence>MCTMTTLSSPQHPPSSPASKDHPKSNAESIRIRDQIYRFMDDYGKYSAKECECKPWKSEELCERCTAIRPFEHLIENIPQASFETLETIFGALCQVVPPVLSKHCNDMACFGALFSTLVTLPDDLVWVPSAQEFPHIEPYQHLLCCLMDSLGSGIIQPIVTRAVAQLALVKNSPTNTVPPQNTHTTGAMRQGVSFIQSKSELNARYSNALRLLRAVVTKMPQWKNVVGSCLITNFSIETMSINHCVAYLKNLFRITTFSADFQQSILNLVVERLMTLDSKLKLNSDALTLLNDPRCFSTNSTPGSPVIGSPLSVSPSPSSHYLSKMHIDDFILNSESEQDISEQEKLIYLAEKLDRCMKIVFDYLQRCAQLENRQQIMKHIFSNFVDIFNRSILKTYELNSTQFIMFYICSFDKRFGQHFIEFLFNKMFDNNMYPEARRVSIAYAGSFLARAKFLDQSVILQSMERMVKWMKNYVDTHSHSITEINVEHHAVFYHIAQCFFYVLCYHVDRLQAEHNAEVSSRVGANHHNSSGSLLSESLREAATVGVHPFLEQIRAQIEEIVRSSLNPLRVIPKDVTQQVVRALLFYGIVDCTEVARKNLVLPVRNKRRSKFLEHAYFPFDPYVLRESREYIEPIYRQWDARVYHFSDDVESQLSLLLSNHSDPSVHINIVAEHSSAAVCTPTRQSASRARSFGVRDRRQELAVGSFDDSCNMDEDDSSSVESDDEDMLVDSDDEDFDDMSSADEGFEHSRSHSIMLSPHF</sequence>
<proteinExistence type="inferred from homology"/>
<name>A0A7S1KL26_9EUKA</name>
<dbReference type="PANTHER" id="PTHR12790:SF0">
    <property type="entry name" value="RNA POLYMERASE I-SPECIFIC TRANSCRIPTION INITIATION FACTOR RRN3-RELATED"/>
    <property type="match status" value="1"/>
</dbReference>
<accession>A0A7S1KL26</accession>
<dbReference type="GO" id="GO:0001181">
    <property type="term" value="F:RNA polymerase I general transcription initiation factor activity"/>
    <property type="evidence" value="ECO:0007669"/>
    <property type="project" value="InterPro"/>
</dbReference>
<dbReference type="GO" id="GO:0005634">
    <property type="term" value="C:nucleus"/>
    <property type="evidence" value="ECO:0007669"/>
    <property type="project" value="TreeGrafter"/>
</dbReference>
<dbReference type="Pfam" id="PF05327">
    <property type="entry name" value="RRN3"/>
    <property type="match status" value="1"/>
</dbReference>
<evidence type="ECO:0008006" key="4">
    <source>
        <dbReference type="Google" id="ProtNLM"/>
    </source>
</evidence>
<protein>
    <recommendedName>
        <fullName evidence="4">RNA polymerase I-specific transcription initiation factor RRN3</fullName>
    </recommendedName>
</protein>
<dbReference type="AlphaFoldDB" id="A0A7S1KL26"/>
<gene>
    <name evidence="3" type="ORF">PCOS0759_LOCUS10</name>
</gene>
<dbReference type="InterPro" id="IPR007991">
    <property type="entry name" value="RNA_pol_I_trans_ini_fac_RRN3"/>
</dbReference>
<dbReference type="GO" id="GO:0006361">
    <property type="term" value="P:transcription initiation at RNA polymerase I promoter"/>
    <property type="evidence" value="ECO:0007669"/>
    <property type="project" value="InterPro"/>
</dbReference>
<evidence type="ECO:0000256" key="2">
    <source>
        <dbReference type="SAM" id="MobiDB-lite"/>
    </source>
</evidence>
<reference evidence="3" key="1">
    <citation type="submission" date="2021-01" db="EMBL/GenBank/DDBJ databases">
        <authorList>
            <person name="Corre E."/>
            <person name="Pelletier E."/>
            <person name="Niang G."/>
            <person name="Scheremetjew M."/>
            <person name="Finn R."/>
            <person name="Kale V."/>
            <person name="Holt S."/>
            <person name="Cochrane G."/>
            <person name="Meng A."/>
            <person name="Brown T."/>
            <person name="Cohen L."/>
        </authorList>
    </citation>
    <scope>NUCLEOTIDE SEQUENCE</scope>
    <source>
        <strain evidence="3">WS</strain>
    </source>
</reference>
<dbReference type="EMBL" id="HBGD01000012">
    <property type="protein sequence ID" value="CAD9076779.1"/>
    <property type="molecule type" value="Transcribed_RNA"/>
</dbReference>
<feature type="compositionally biased region" description="Acidic residues" evidence="2">
    <location>
        <begin position="711"/>
        <end position="742"/>
    </location>
</feature>
<dbReference type="PANTHER" id="PTHR12790">
    <property type="entry name" value="TRANSCRIPTION INITIATION FACTOR IA RRN3"/>
    <property type="match status" value="1"/>
</dbReference>
<feature type="region of interest" description="Disordered" evidence="2">
    <location>
        <begin position="706"/>
        <end position="761"/>
    </location>
</feature>
<comment type="similarity">
    <text evidence="1">Belongs to the RRN3 family.</text>
</comment>
<evidence type="ECO:0000313" key="3">
    <source>
        <dbReference type="EMBL" id="CAD9076779.1"/>
    </source>
</evidence>
<dbReference type="GO" id="GO:0001042">
    <property type="term" value="F:RNA polymerase I core binding"/>
    <property type="evidence" value="ECO:0007669"/>
    <property type="project" value="TreeGrafter"/>
</dbReference>
<feature type="region of interest" description="Disordered" evidence="2">
    <location>
        <begin position="1"/>
        <end position="27"/>
    </location>
</feature>
<organism evidence="3">
    <name type="scientific">Percolomonas cosmopolitus</name>
    <dbReference type="NCBI Taxonomy" id="63605"/>
    <lineage>
        <taxon>Eukaryota</taxon>
        <taxon>Discoba</taxon>
        <taxon>Heterolobosea</taxon>
        <taxon>Tetramitia</taxon>
        <taxon>Eutetramitia</taxon>
        <taxon>Percolomonadidae</taxon>
        <taxon>Percolomonas</taxon>
    </lineage>
</organism>